<gene>
    <name evidence="1" type="ORF">MKW98_005600</name>
</gene>
<evidence type="ECO:0000313" key="1">
    <source>
        <dbReference type="EMBL" id="KAI3920774.1"/>
    </source>
</evidence>
<name>A0AAD4XJW4_9MAGN</name>
<evidence type="ECO:0000313" key="2">
    <source>
        <dbReference type="Proteomes" id="UP001202328"/>
    </source>
</evidence>
<organism evidence="1 2">
    <name type="scientific">Papaver atlanticum</name>
    <dbReference type="NCBI Taxonomy" id="357466"/>
    <lineage>
        <taxon>Eukaryota</taxon>
        <taxon>Viridiplantae</taxon>
        <taxon>Streptophyta</taxon>
        <taxon>Embryophyta</taxon>
        <taxon>Tracheophyta</taxon>
        <taxon>Spermatophyta</taxon>
        <taxon>Magnoliopsida</taxon>
        <taxon>Ranunculales</taxon>
        <taxon>Papaveraceae</taxon>
        <taxon>Papaveroideae</taxon>
        <taxon>Papaver</taxon>
    </lineage>
</organism>
<comment type="caution">
    <text evidence="1">The sequence shown here is derived from an EMBL/GenBank/DDBJ whole genome shotgun (WGS) entry which is preliminary data.</text>
</comment>
<dbReference type="EMBL" id="JAJJMB010008785">
    <property type="protein sequence ID" value="KAI3920774.1"/>
    <property type="molecule type" value="Genomic_DNA"/>
</dbReference>
<accession>A0AAD4XJW4</accession>
<protein>
    <submittedName>
        <fullName evidence="1">Uncharacterized protein</fullName>
    </submittedName>
</protein>
<dbReference type="AlphaFoldDB" id="A0AAD4XJW4"/>
<reference evidence="1" key="1">
    <citation type="submission" date="2022-04" db="EMBL/GenBank/DDBJ databases">
        <title>A functionally conserved STORR gene fusion in Papaver species that diverged 16.8 million years ago.</title>
        <authorList>
            <person name="Catania T."/>
        </authorList>
    </citation>
    <scope>NUCLEOTIDE SEQUENCE</scope>
    <source>
        <strain evidence="1">S-188037</strain>
    </source>
</reference>
<sequence length="233" mass="26697">MGEEALKNGTVSRMAKVHHKRIASCQRSNNKYEVMRVKQKKNKRMRRKKTTTKTKRRRIIVDNNPQHPVSSLTVADDAVGRRISVDNNPQHPVSSLTVADDAVVCSLIAGDDVVVCQILSRLPRWKSIIEEDSHFINLHLGHSEKRTSLFILLQKNAEFIKRYHESFLSADLHFTGRAANILTVSKALSFSYRKVLGPIGGLICFVDHQRSNTMDHFTSICEIRKREWHGKRF</sequence>
<dbReference type="Proteomes" id="UP001202328">
    <property type="component" value="Unassembled WGS sequence"/>
</dbReference>
<keyword evidence="2" id="KW-1185">Reference proteome</keyword>
<proteinExistence type="predicted"/>